<evidence type="ECO:0000259" key="1">
    <source>
        <dbReference type="PROSITE" id="PS51831"/>
    </source>
</evidence>
<dbReference type="InterPro" id="IPR003607">
    <property type="entry name" value="HD/PDEase_dom"/>
</dbReference>
<dbReference type="InterPro" id="IPR006675">
    <property type="entry name" value="HDIG_dom"/>
</dbReference>
<protein>
    <submittedName>
        <fullName evidence="2">HD domain-containing protein</fullName>
    </submittedName>
</protein>
<dbReference type="CDD" id="cd00077">
    <property type="entry name" value="HDc"/>
    <property type="match status" value="1"/>
</dbReference>
<dbReference type="InterPro" id="IPR006674">
    <property type="entry name" value="HD_domain"/>
</dbReference>
<dbReference type="Proteomes" id="UP000677687">
    <property type="component" value="Unassembled WGS sequence"/>
</dbReference>
<reference evidence="2" key="1">
    <citation type="submission" date="2021-03" db="EMBL/GenBank/DDBJ databases">
        <authorList>
            <person name="Jaffe A."/>
        </authorList>
    </citation>
    <scope>NUCLEOTIDE SEQUENCE</scope>
    <source>
        <strain evidence="2">RIFCSPHIGHO2_01_FULL_AR10_44_11</strain>
    </source>
</reference>
<dbReference type="AlphaFoldDB" id="A0A8T4KSI3"/>
<sequence>MKVWEKKLIKKIEERLAEDNTGHDLYHALRTRLIALFIAGKEKSDKEVLSAAALIHDIGRMNEPKRWHVDVALEFAKKELPKTGFPESKIKQVIEAVKLHEDKSWIMGKKQKPEFKETLILQDADRLDIIGAIGISRSFVFAGAHKFPIYNPKQGLKKYYQEGELIPDEMRHIEEHLLPMRFHTKAAINIADKRKRFLKNFICAFKREWEEFGDHF</sequence>
<dbReference type="SMART" id="SM00471">
    <property type="entry name" value="HDc"/>
    <property type="match status" value="1"/>
</dbReference>
<reference evidence="2" key="2">
    <citation type="submission" date="2021-05" db="EMBL/GenBank/DDBJ databases">
        <title>Protein family content uncovers lineage relationships and bacterial pathway maintenance mechanisms in DPANN archaea.</title>
        <authorList>
            <person name="Castelle C.J."/>
            <person name="Meheust R."/>
            <person name="Jaffe A.L."/>
            <person name="Seitz K."/>
            <person name="Gong X."/>
            <person name="Baker B.J."/>
            <person name="Banfield J.F."/>
        </authorList>
    </citation>
    <scope>NUCLEOTIDE SEQUENCE</scope>
    <source>
        <strain evidence="2">RIFCSPHIGHO2_01_FULL_AR10_44_11</strain>
    </source>
</reference>
<dbReference type="NCBIfam" id="TIGR00277">
    <property type="entry name" value="HDIG"/>
    <property type="match status" value="1"/>
</dbReference>
<dbReference type="SUPFAM" id="SSF109604">
    <property type="entry name" value="HD-domain/PDEase-like"/>
    <property type="match status" value="1"/>
</dbReference>
<evidence type="ECO:0000313" key="2">
    <source>
        <dbReference type="EMBL" id="MBS3057027.1"/>
    </source>
</evidence>
<dbReference type="PANTHER" id="PTHR33594">
    <property type="entry name" value="SUPERFAMILY HYDROLASE, PUTATIVE (AFU_ORTHOLOGUE AFUA_1G03035)-RELATED"/>
    <property type="match status" value="1"/>
</dbReference>
<evidence type="ECO:0000313" key="3">
    <source>
        <dbReference type="Proteomes" id="UP000677687"/>
    </source>
</evidence>
<comment type="caution">
    <text evidence="2">The sequence shown here is derived from an EMBL/GenBank/DDBJ whole genome shotgun (WGS) entry which is preliminary data.</text>
</comment>
<dbReference type="PROSITE" id="PS51831">
    <property type="entry name" value="HD"/>
    <property type="match status" value="1"/>
</dbReference>
<organism evidence="2 3">
    <name type="scientific">Candidatus Iainarchaeum sp</name>
    <dbReference type="NCBI Taxonomy" id="3101447"/>
    <lineage>
        <taxon>Archaea</taxon>
        <taxon>Candidatus Iainarchaeota</taxon>
        <taxon>Candidatus Iainarchaeia</taxon>
        <taxon>Candidatus Iainarchaeales</taxon>
        <taxon>Candidatus Iainarchaeaceae</taxon>
        <taxon>Candidatus Iainarchaeum</taxon>
    </lineage>
</organism>
<accession>A0A8T4KSI3</accession>
<dbReference type="EMBL" id="JAGVWD010000003">
    <property type="protein sequence ID" value="MBS3057027.1"/>
    <property type="molecule type" value="Genomic_DNA"/>
</dbReference>
<feature type="domain" description="HD" evidence="1">
    <location>
        <begin position="24"/>
        <end position="130"/>
    </location>
</feature>
<dbReference type="Pfam" id="PF01966">
    <property type="entry name" value="HD"/>
    <property type="match status" value="1"/>
</dbReference>
<proteinExistence type="predicted"/>
<dbReference type="PANTHER" id="PTHR33594:SF1">
    <property type="entry name" value="HD_PDEASE DOMAIN-CONTAINING PROTEIN"/>
    <property type="match status" value="1"/>
</dbReference>
<dbReference type="Gene3D" id="1.10.3210.50">
    <property type="match status" value="1"/>
</dbReference>
<name>A0A8T4KSI3_9ARCH</name>
<gene>
    <name evidence="2" type="ORF">J4415_00165</name>
</gene>